<feature type="binding site" evidence="18">
    <location>
        <position position="242"/>
    </location>
    <ligand>
        <name>a 1,2-diacyl-sn-glycero-3-phospho-(1D-myo-inositol-4,5-bisphosphate)</name>
        <dbReference type="ChEBI" id="CHEBI:58456"/>
    </ligand>
</feature>
<dbReference type="GO" id="GO:0008270">
    <property type="term" value="F:zinc ion binding"/>
    <property type="evidence" value="ECO:0007669"/>
    <property type="project" value="UniProtKB-KW"/>
</dbReference>
<dbReference type="PROSITE" id="PS51285">
    <property type="entry name" value="AGC_KINASE_CTER"/>
    <property type="match status" value="1"/>
</dbReference>
<dbReference type="InterPro" id="IPR020454">
    <property type="entry name" value="DAG/PE-bd"/>
</dbReference>
<feature type="binding site" evidence="19 21">
    <location>
        <position position="420"/>
    </location>
    <ligand>
        <name>ATP</name>
        <dbReference type="ChEBI" id="CHEBI:30616"/>
    </ligand>
</feature>
<dbReference type="SMART" id="SM00133">
    <property type="entry name" value="S_TK_X"/>
    <property type="match status" value="1"/>
</dbReference>
<protein>
    <recommendedName>
        <fullName evidence="2 16">Protein kinase C</fullName>
        <ecNumber evidence="2 16">2.7.11.13</ecNumber>
    </recommendedName>
</protein>
<keyword evidence="12 20" id="KW-0106">Calcium</keyword>
<dbReference type="Pfam" id="PF00069">
    <property type="entry name" value="Pkinase"/>
    <property type="match status" value="1"/>
</dbReference>
<name>A0A7I4Z208_HAECO</name>
<dbReference type="SUPFAM" id="SSF56112">
    <property type="entry name" value="Protein kinase-like (PK-like)"/>
    <property type="match status" value="1"/>
</dbReference>
<feature type="binding site" evidence="20">
    <location>
        <position position="234"/>
    </location>
    <ligand>
        <name>Ca(2+)</name>
        <dbReference type="ChEBI" id="CHEBI:29108"/>
        <label>1</label>
    </ligand>
</feature>
<evidence type="ECO:0000256" key="7">
    <source>
        <dbReference type="ARBA" id="ARBA00022737"/>
    </source>
</evidence>
<feature type="domain" description="Phorbol-ester/DAG-type" evidence="25">
    <location>
        <begin position="148"/>
        <end position="198"/>
    </location>
</feature>
<dbReference type="FunFam" id="3.30.60.20:FF:000052">
    <property type="entry name" value="Protein kinase C"/>
    <property type="match status" value="1"/>
</dbReference>
<dbReference type="InterPro" id="IPR014375">
    <property type="entry name" value="Protein_kinase_C_a/b/g"/>
</dbReference>
<feature type="binding site" evidence="20">
    <location>
        <position position="295"/>
    </location>
    <ligand>
        <name>Ca(2+)</name>
        <dbReference type="ChEBI" id="CHEBI:29108"/>
        <label>1</label>
    </ligand>
</feature>
<dbReference type="PROSITE" id="PS50011">
    <property type="entry name" value="PROTEIN_KINASE_DOM"/>
    <property type="match status" value="1"/>
</dbReference>
<evidence type="ECO:0000256" key="16">
    <source>
        <dbReference type="PIRNR" id="PIRNR000550"/>
    </source>
</evidence>
<keyword evidence="8 16" id="KW-0547">Nucleotide-binding</keyword>
<keyword evidence="13 16" id="KW-0067">ATP-binding</keyword>
<evidence type="ECO:0000256" key="20">
    <source>
        <dbReference type="PIRSR" id="PIRSR000550-4"/>
    </source>
</evidence>
<evidence type="ECO:0000256" key="6">
    <source>
        <dbReference type="ARBA" id="ARBA00022723"/>
    </source>
</evidence>
<feature type="binding site" evidence="20">
    <location>
        <position position="300"/>
    </location>
    <ligand>
        <name>Ca(2+)</name>
        <dbReference type="ChEBI" id="CHEBI:29108"/>
        <label>1</label>
    </ligand>
</feature>
<dbReference type="PROSITE" id="PS00107">
    <property type="entry name" value="PROTEIN_KINASE_ATP"/>
    <property type="match status" value="1"/>
</dbReference>
<dbReference type="CDD" id="cd05587">
    <property type="entry name" value="STKc_cPKC"/>
    <property type="match status" value="1"/>
</dbReference>
<feature type="binding site" evidence="20">
    <location>
        <position position="294"/>
    </location>
    <ligand>
        <name>Ca(2+)</name>
        <dbReference type="ChEBI" id="CHEBI:29108"/>
        <label>1</label>
    </ligand>
</feature>
<dbReference type="PANTHER" id="PTHR24351">
    <property type="entry name" value="RIBOSOMAL PROTEIN S6 KINASE"/>
    <property type="match status" value="1"/>
</dbReference>
<dbReference type="Proteomes" id="UP000025227">
    <property type="component" value="Unplaced"/>
</dbReference>
<keyword evidence="5 16" id="KW-0808">Transferase</keyword>
<feature type="domain" description="Phorbol-ester/DAG-type" evidence="25">
    <location>
        <begin position="83"/>
        <end position="133"/>
    </location>
</feature>
<dbReference type="InterPro" id="IPR002219">
    <property type="entry name" value="PKC_DAG/PE"/>
</dbReference>
<feature type="domain" description="AGC-kinase C-terminal" evidence="26">
    <location>
        <begin position="653"/>
        <end position="723"/>
    </location>
</feature>
<feature type="domain" description="Protein kinase" evidence="24">
    <location>
        <begin position="391"/>
        <end position="652"/>
    </location>
</feature>
<feature type="binding site" evidence="20">
    <location>
        <position position="296"/>
    </location>
    <ligand>
        <name>Ca(2+)</name>
        <dbReference type="ChEBI" id="CHEBI:29108"/>
        <label>1</label>
    </ligand>
</feature>
<reference evidence="28" key="1">
    <citation type="submission" date="2020-12" db="UniProtKB">
        <authorList>
            <consortium name="WormBaseParasite"/>
        </authorList>
    </citation>
    <scope>IDENTIFICATION</scope>
    <source>
        <strain evidence="28">MHco3</strain>
    </source>
</reference>
<evidence type="ECO:0000256" key="5">
    <source>
        <dbReference type="ARBA" id="ARBA00022679"/>
    </source>
</evidence>
<feature type="binding site" evidence="20">
    <location>
        <position position="233"/>
    </location>
    <ligand>
        <name>Ca(2+)</name>
        <dbReference type="ChEBI" id="CHEBI:29108"/>
        <label>1</label>
    </ligand>
</feature>
<accession>A0A7I4Z208</accession>
<dbReference type="FunFam" id="3.30.60.20:FF:000006">
    <property type="entry name" value="Protein kinase C"/>
    <property type="match status" value="1"/>
</dbReference>
<keyword evidence="7" id="KW-0677">Repeat</keyword>
<dbReference type="Gene3D" id="2.60.40.150">
    <property type="entry name" value="C2 domain"/>
    <property type="match status" value="1"/>
</dbReference>
<evidence type="ECO:0000256" key="17">
    <source>
        <dbReference type="PIRSR" id="PIRSR000550-1"/>
    </source>
</evidence>
<dbReference type="PROSITE" id="PS00108">
    <property type="entry name" value="PROTEIN_KINASE_ST"/>
    <property type="match status" value="1"/>
</dbReference>
<dbReference type="EC" id="2.7.11.13" evidence="2 16"/>
<dbReference type="PROSITE" id="PS50004">
    <property type="entry name" value="C2"/>
    <property type="match status" value="1"/>
</dbReference>
<dbReference type="InterPro" id="IPR000961">
    <property type="entry name" value="AGC-kinase_C"/>
</dbReference>
<evidence type="ECO:0000256" key="14">
    <source>
        <dbReference type="ARBA" id="ARBA00047272"/>
    </source>
</evidence>
<evidence type="ECO:0000256" key="10">
    <source>
        <dbReference type="ARBA" id="ARBA00022777"/>
    </source>
</evidence>
<dbReference type="InterPro" id="IPR035892">
    <property type="entry name" value="C2_domain_sf"/>
</dbReference>
<dbReference type="OMA" id="VHEIKSH"/>
<dbReference type="InterPro" id="IPR000008">
    <property type="entry name" value="C2_dom"/>
</dbReference>
<feature type="compositionally biased region" description="Basic and acidic residues" evidence="22">
    <location>
        <begin position="1"/>
        <end position="11"/>
    </location>
</feature>
<keyword evidence="4" id="KW-0597">Phosphoprotein</keyword>
<dbReference type="OrthoDB" id="63267at2759"/>
<dbReference type="InterPro" id="IPR017441">
    <property type="entry name" value="Protein_kinase_ATP_BS"/>
</dbReference>
<keyword evidence="3 16" id="KW-0723">Serine/threonine-protein kinase</keyword>
<dbReference type="SMART" id="SM00239">
    <property type="entry name" value="C2"/>
    <property type="match status" value="1"/>
</dbReference>
<dbReference type="PROSITE" id="PS50081">
    <property type="entry name" value="ZF_DAG_PE_2"/>
    <property type="match status" value="2"/>
</dbReference>
<organism evidence="27 28">
    <name type="scientific">Haemonchus contortus</name>
    <name type="common">Barber pole worm</name>
    <dbReference type="NCBI Taxonomy" id="6289"/>
    <lineage>
        <taxon>Eukaryota</taxon>
        <taxon>Metazoa</taxon>
        <taxon>Ecdysozoa</taxon>
        <taxon>Nematoda</taxon>
        <taxon>Chromadorea</taxon>
        <taxon>Rhabditida</taxon>
        <taxon>Rhabditina</taxon>
        <taxon>Rhabditomorpha</taxon>
        <taxon>Strongyloidea</taxon>
        <taxon>Trichostrongylidae</taxon>
        <taxon>Haemonchus</taxon>
    </lineage>
</organism>
<dbReference type="GO" id="GO:0005524">
    <property type="term" value="F:ATP binding"/>
    <property type="evidence" value="ECO:0007669"/>
    <property type="project" value="UniProtKB-UniRule"/>
</dbReference>
<sequence>FTMTDLVRRPLEEDDGHGNRNGNPGKQQRGALHTDSVEKHGDPVFEPNIALRKLSEVFAQRIGGNVFVRRGALRQKNVHEIKAHKFIARFFKQPTFCSHCKDFLWGLNKQGFQCQVCCLVVHKRCHEFVNFSCPGADKGVDTDDPRQQHKWKVQTYSSPTFCEHCGSLLYGIFHQGMKCQSCDANVHHRCVRYVPNMCGTDNTEKRGRISLEIVAKDEVLTIFVKEARNLIPMDPNGLSDPYVKLKLIPEDVGYKSKQKTKTLRATLNPEWNEKFTYKLQPGDRDRRLSIEVWDWDRTSRNDFMGSLSFGISELLVESASGWFKLLNAEEGEYYNINIPPEYEEELEKARRRIEDLKGTKDHSSDQTAVRDSAQLAASTLPQNNVIKASDFKFITMLGKGSFGKVLLGEHRVSKELFAIKVLKKDVIVQDDDVECTMTEKRVLALPQKPPFLVSLHSCFQTVDRLFFVMEFVNGGDLMYQIQRVGKFKEPVAVFYAAEIAIGLLFLHSKGIIYRDLKLDNVMLESDGHIKITDFGMCKEGIIGDVTTKTFCGTPDYIAPEIILYQPYGKSVDWWAFGVLLYEMLAGQPPFDGEDEDELFTAITEHNVSYPKNLSKESVSICKMLLNKNPTKRLGCSLDDIAAELDVKEHPFFRRIDWHKIETRQVQPPFKPKLRSSDDVSNFDTEFTHEVPRLTPVDRLFLMNLDQSEFEGFSFVNPEYVQEI</sequence>
<dbReference type="GO" id="GO:0043005">
    <property type="term" value="C:neuron projection"/>
    <property type="evidence" value="ECO:0007669"/>
    <property type="project" value="UniProtKB-ARBA"/>
</dbReference>
<dbReference type="FunFam" id="3.30.200.20:FF:000080">
    <property type="entry name" value="Protein kinase C"/>
    <property type="match status" value="1"/>
</dbReference>
<evidence type="ECO:0000259" key="24">
    <source>
        <dbReference type="PROSITE" id="PS50011"/>
    </source>
</evidence>
<feature type="region of interest" description="Disordered" evidence="22">
    <location>
        <begin position="1"/>
        <end position="39"/>
    </location>
</feature>
<dbReference type="Pfam" id="PF00130">
    <property type="entry name" value="C1_1"/>
    <property type="match status" value="2"/>
</dbReference>
<evidence type="ECO:0000256" key="13">
    <source>
        <dbReference type="ARBA" id="ARBA00022840"/>
    </source>
</evidence>
<dbReference type="CDD" id="cd20836">
    <property type="entry name" value="C1_cPKC_rpt2"/>
    <property type="match status" value="1"/>
</dbReference>
<dbReference type="PROSITE" id="PS00479">
    <property type="entry name" value="ZF_DAG_PE_1"/>
    <property type="match status" value="2"/>
</dbReference>
<feature type="binding site" evidence="18">
    <location>
        <position position="293"/>
    </location>
    <ligand>
        <name>a 1,2-diacyl-sn-glycero-3-phospho-(1D-myo-inositol-4,5-bisphosphate)</name>
        <dbReference type="ChEBI" id="CHEBI:58456"/>
    </ligand>
</feature>
<evidence type="ECO:0000259" key="26">
    <source>
        <dbReference type="PROSITE" id="PS51285"/>
    </source>
</evidence>
<evidence type="ECO:0000259" key="23">
    <source>
        <dbReference type="PROSITE" id="PS50004"/>
    </source>
</evidence>
<dbReference type="Gene3D" id="3.30.200.20">
    <property type="entry name" value="Phosphorylase Kinase, domain 1"/>
    <property type="match status" value="1"/>
</dbReference>
<dbReference type="Pfam" id="PF00433">
    <property type="entry name" value="Pkinase_C"/>
    <property type="match status" value="1"/>
</dbReference>
<dbReference type="PIRSF" id="PIRSF000550">
    <property type="entry name" value="PKC_alpha"/>
    <property type="match status" value="1"/>
</dbReference>
<feature type="domain" description="C2" evidence="23">
    <location>
        <begin position="205"/>
        <end position="323"/>
    </location>
</feature>
<evidence type="ECO:0000256" key="8">
    <source>
        <dbReference type="ARBA" id="ARBA00022741"/>
    </source>
</evidence>
<evidence type="ECO:0000256" key="21">
    <source>
        <dbReference type="PROSITE-ProRule" id="PRU10141"/>
    </source>
</evidence>
<feature type="binding site" evidence="19">
    <location>
        <begin position="397"/>
        <end position="405"/>
    </location>
    <ligand>
        <name>ATP</name>
        <dbReference type="ChEBI" id="CHEBI:30616"/>
    </ligand>
</feature>
<dbReference type="GO" id="GO:0004697">
    <property type="term" value="F:diacylglycerol-dependent serine/threonine kinase activity"/>
    <property type="evidence" value="ECO:0007669"/>
    <property type="project" value="UniProtKB-EC"/>
</dbReference>
<dbReference type="InterPro" id="IPR008271">
    <property type="entry name" value="Ser/Thr_kinase_AS"/>
</dbReference>
<comment type="similarity">
    <text evidence="1 16">Belongs to the protein kinase superfamily. AGC Ser/Thr protein kinase family. PKC subfamily.</text>
</comment>
<evidence type="ECO:0000259" key="25">
    <source>
        <dbReference type="PROSITE" id="PS50081"/>
    </source>
</evidence>
<dbReference type="InterPro" id="IPR046349">
    <property type="entry name" value="C1-like_sf"/>
</dbReference>
<evidence type="ECO:0000256" key="3">
    <source>
        <dbReference type="ARBA" id="ARBA00022527"/>
    </source>
</evidence>
<dbReference type="CDD" id="cd20833">
    <property type="entry name" value="C1_cPKC_rpt1"/>
    <property type="match status" value="1"/>
</dbReference>
<evidence type="ECO:0000256" key="2">
    <source>
        <dbReference type="ARBA" id="ARBA00012429"/>
    </source>
</evidence>
<evidence type="ECO:0000256" key="1">
    <source>
        <dbReference type="ARBA" id="ARBA00005490"/>
    </source>
</evidence>
<evidence type="ECO:0000313" key="27">
    <source>
        <dbReference type="Proteomes" id="UP000025227"/>
    </source>
</evidence>
<comment type="catalytic activity">
    <reaction evidence="14 16">
        <text>L-threonyl-[protein] + ATP = O-phospho-L-threonyl-[protein] + ADP + H(+)</text>
        <dbReference type="Rhea" id="RHEA:46608"/>
        <dbReference type="Rhea" id="RHEA-COMP:11060"/>
        <dbReference type="Rhea" id="RHEA-COMP:11605"/>
        <dbReference type="ChEBI" id="CHEBI:15378"/>
        <dbReference type="ChEBI" id="CHEBI:30013"/>
        <dbReference type="ChEBI" id="CHEBI:30616"/>
        <dbReference type="ChEBI" id="CHEBI:61977"/>
        <dbReference type="ChEBI" id="CHEBI:456216"/>
        <dbReference type="EC" id="2.7.11.13"/>
    </reaction>
</comment>
<keyword evidence="10 16" id="KW-0418">Kinase</keyword>
<evidence type="ECO:0000256" key="12">
    <source>
        <dbReference type="ARBA" id="ARBA00022837"/>
    </source>
</evidence>
<dbReference type="SMART" id="SM00109">
    <property type="entry name" value="C1"/>
    <property type="match status" value="2"/>
</dbReference>
<dbReference type="PRINTS" id="PR00008">
    <property type="entry name" value="DAGPEDOMAIN"/>
</dbReference>
<dbReference type="Pfam" id="PF00168">
    <property type="entry name" value="C2"/>
    <property type="match status" value="1"/>
</dbReference>
<dbReference type="WBParaSite" id="HCON_00176240-00001">
    <property type="protein sequence ID" value="HCON_00176240-00001"/>
    <property type="gene ID" value="HCON_00176240"/>
</dbReference>
<evidence type="ECO:0000256" key="19">
    <source>
        <dbReference type="PIRSR" id="PIRSR000550-3"/>
    </source>
</evidence>
<dbReference type="Gene3D" id="1.10.510.10">
    <property type="entry name" value="Transferase(Phosphotransferase) domain 1"/>
    <property type="match status" value="1"/>
</dbReference>
<dbReference type="PRINTS" id="PR00360">
    <property type="entry name" value="C2DOMAIN"/>
</dbReference>
<evidence type="ECO:0000256" key="11">
    <source>
        <dbReference type="ARBA" id="ARBA00022833"/>
    </source>
</evidence>
<feature type="binding site" evidence="20">
    <location>
        <position position="302"/>
    </location>
    <ligand>
        <name>Ca(2+)</name>
        <dbReference type="ChEBI" id="CHEBI:29108"/>
        <label>1</label>
    </ligand>
</feature>
<evidence type="ECO:0000256" key="18">
    <source>
        <dbReference type="PIRSR" id="PIRSR000550-2"/>
    </source>
</evidence>
<dbReference type="SUPFAM" id="SSF49562">
    <property type="entry name" value="C2 domain (Calcium/lipid-binding domain, CaLB)"/>
    <property type="match status" value="1"/>
</dbReference>
<evidence type="ECO:0000256" key="15">
    <source>
        <dbReference type="ARBA" id="ARBA00047470"/>
    </source>
</evidence>
<proteinExistence type="inferred from homology"/>
<evidence type="ECO:0000313" key="28">
    <source>
        <dbReference type="WBParaSite" id="HCON_00176240-00001"/>
    </source>
</evidence>
<dbReference type="InterPro" id="IPR017892">
    <property type="entry name" value="Pkinase_C"/>
</dbReference>
<keyword evidence="6 20" id="KW-0479">Metal-binding</keyword>
<feature type="active site" description="Proton acceptor" evidence="17">
    <location>
        <position position="515"/>
    </location>
</feature>
<feature type="binding site" evidence="20">
    <location>
        <position position="299"/>
    </location>
    <ligand>
        <name>Ca(2+)</name>
        <dbReference type="ChEBI" id="CHEBI:29108"/>
        <label>1</label>
    </ligand>
</feature>
<comment type="catalytic activity">
    <reaction evidence="15">
        <text>L-seryl-[protein] + ATP = O-phospho-L-seryl-[protein] + ADP + H(+)</text>
        <dbReference type="Rhea" id="RHEA:17989"/>
        <dbReference type="Rhea" id="RHEA-COMP:9863"/>
        <dbReference type="Rhea" id="RHEA-COMP:11604"/>
        <dbReference type="ChEBI" id="CHEBI:15378"/>
        <dbReference type="ChEBI" id="CHEBI:29999"/>
        <dbReference type="ChEBI" id="CHEBI:30616"/>
        <dbReference type="ChEBI" id="CHEBI:83421"/>
        <dbReference type="ChEBI" id="CHEBI:456216"/>
        <dbReference type="EC" id="2.7.11.13"/>
    </reaction>
</comment>
<dbReference type="SUPFAM" id="SSF57889">
    <property type="entry name" value="Cysteine-rich domain"/>
    <property type="match status" value="2"/>
</dbReference>
<keyword evidence="27" id="KW-1185">Reference proteome</keyword>
<evidence type="ECO:0000256" key="22">
    <source>
        <dbReference type="SAM" id="MobiDB-lite"/>
    </source>
</evidence>
<dbReference type="SMART" id="SM00220">
    <property type="entry name" value="S_TKc"/>
    <property type="match status" value="1"/>
</dbReference>
<evidence type="ECO:0000256" key="9">
    <source>
        <dbReference type="ARBA" id="ARBA00022771"/>
    </source>
</evidence>
<comment type="cofactor">
    <cofactor evidence="20">
        <name>Ca(2+)</name>
        <dbReference type="ChEBI" id="CHEBI:29108"/>
    </cofactor>
    <text evidence="20">Binds 3 Ca(2+) ions per subunit. The ions are bound to the C2 domain.</text>
</comment>
<keyword evidence="11" id="KW-0862">Zinc</keyword>
<dbReference type="FunFam" id="2.60.40.150:FF:000012">
    <property type="entry name" value="Kinase C alpha type"/>
    <property type="match status" value="1"/>
</dbReference>
<dbReference type="CDD" id="cd04026">
    <property type="entry name" value="C2_PKC_alpha_gamma"/>
    <property type="match status" value="1"/>
</dbReference>
<dbReference type="InterPro" id="IPR011009">
    <property type="entry name" value="Kinase-like_dom_sf"/>
</dbReference>
<keyword evidence="9" id="KW-0863">Zinc-finger</keyword>
<dbReference type="AlphaFoldDB" id="A0A7I4Z208"/>
<evidence type="ECO:0000256" key="4">
    <source>
        <dbReference type="ARBA" id="ARBA00022553"/>
    </source>
</evidence>
<dbReference type="Gene3D" id="3.30.60.20">
    <property type="match status" value="2"/>
</dbReference>
<dbReference type="FunFam" id="1.10.510.10:FF:000023">
    <property type="entry name" value="Protein kinase C"/>
    <property type="match status" value="1"/>
</dbReference>
<feature type="binding site" evidence="20">
    <location>
        <position position="240"/>
    </location>
    <ligand>
        <name>Ca(2+)</name>
        <dbReference type="ChEBI" id="CHEBI:29108"/>
        <label>1</label>
    </ligand>
</feature>
<dbReference type="InterPro" id="IPR000719">
    <property type="entry name" value="Prot_kinase_dom"/>
</dbReference>